<evidence type="ECO:0000256" key="6">
    <source>
        <dbReference type="ARBA" id="ARBA00023136"/>
    </source>
</evidence>
<evidence type="ECO:0000256" key="7">
    <source>
        <dbReference type="SAM" id="Phobius"/>
    </source>
</evidence>
<organism evidence="9 10">
    <name type="scientific">Acetobacter sacchari</name>
    <dbReference type="NCBI Taxonomy" id="2661687"/>
    <lineage>
        <taxon>Bacteria</taxon>
        <taxon>Pseudomonadati</taxon>
        <taxon>Pseudomonadota</taxon>
        <taxon>Alphaproteobacteria</taxon>
        <taxon>Acetobacterales</taxon>
        <taxon>Acetobacteraceae</taxon>
        <taxon>Acetobacter</taxon>
    </lineage>
</organism>
<dbReference type="PROSITE" id="PS50850">
    <property type="entry name" value="MFS"/>
    <property type="match status" value="1"/>
</dbReference>
<keyword evidence="5 7" id="KW-1133">Transmembrane helix</keyword>
<comment type="similarity">
    <text evidence="2">Belongs to the major facilitator superfamily. Sugar transporter (TC 2.A.1.1) family.</text>
</comment>
<evidence type="ECO:0000256" key="3">
    <source>
        <dbReference type="ARBA" id="ARBA00022448"/>
    </source>
</evidence>
<reference evidence="9 10" key="1">
    <citation type="submission" date="2021-03" db="EMBL/GenBank/DDBJ databases">
        <title>The complete genome sequence of Acetobacter sacchari TBRC 11175.</title>
        <authorList>
            <person name="Charoenyingcharoen P."/>
            <person name="Yukphan P."/>
        </authorList>
    </citation>
    <scope>NUCLEOTIDE SEQUENCE [LARGE SCALE GENOMIC DNA]</scope>
    <source>
        <strain evidence="9 10">TBRC 11175</strain>
    </source>
</reference>
<keyword evidence="10" id="KW-1185">Reference proteome</keyword>
<feature type="transmembrane region" description="Helical" evidence="7">
    <location>
        <begin position="333"/>
        <end position="356"/>
    </location>
</feature>
<dbReference type="PANTHER" id="PTHR23511">
    <property type="entry name" value="SYNAPTIC VESICLE GLYCOPROTEIN 2"/>
    <property type="match status" value="1"/>
</dbReference>
<dbReference type="Gene3D" id="1.20.1250.20">
    <property type="entry name" value="MFS general substrate transporter like domains"/>
    <property type="match status" value="1"/>
</dbReference>
<proteinExistence type="inferred from homology"/>
<keyword evidence="4 7" id="KW-0812">Transmembrane</keyword>
<dbReference type="PROSITE" id="PS00217">
    <property type="entry name" value="SUGAR_TRANSPORT_2"/>
    <property type="match status" value="1"/>
</dbReference>
<dbReference type="SUPFAM" id="SSF103473">
    <property type="entry name" value="MFS general substrate transporter"/>
    <property type="match status" value="1"/>
</dbReference>
<feature type="transmembrane region" description="Helical" evidence="7">
    <location>
        <begin position="139"/>
        <end position="158"/>
    </location>
</feature>
<comment type="subcellular location">
    <subcellularLocation>
        <location evidence="1">Membrane</location>
        <topology evidence="1">Multi-pass membrane protein</topology>
    </subcellularLocation>
</comment>
<feature type="transmembrane region" description="Helical" evidence="7">
    <location>
        <begin position="48"/>
        <end position="70"/>
    </location>
</feature>
<feature type="transmembrane region" description="Helical" evidence="7">
    <location>
        <begin position="309"/>
        <end position="327"/>
    </location>
</feature>
<evidence type="ECO:0000256" key="2">
    <source>
        <dbReference type="ARBA" id="ARBA00010992"/>
    </source>
</evidence>
<feature type="transmembrane region" description="Helical" evidence="7">
    <location>
        <begin position="105"/>
        <end position="127"/>
    </location>
</feature>
<dbReference type="InterPro" id="IPR005829">
    <property type="entry name" value="Sugar_transporter_CS"/>
</dbReference>
<evidence type="ECO:0000259" key="8">
    <source>
        <dbReference type="PROSITE" id="PS50850"/>
    </source>
</evidence>
<comment type="caution">
    <text evidence="9">The sequence shown here is derived from an EMBL/GenBank/DDBJ whole genome shotgun (WGS) entry which is preliminary data.</text>
</comment>
<feature type="transmembrane region" description="Helical" evidence="7">
    <location>
        <begin position="246"/>
        <end position="264"/>
    </location>
</feature>
<dbReference type="EMBL" id="JAFVMF010000002">
    <property type="protein sequence ID" value="MBO1358552.1"/>
    <property type="molecule type" value="Genomic_DNA"/>
</dbReference>
<dbReference type="RefSeq" id="WP_207878869.1">
    <property type="nucleotide sequence ID" value="NZ_JAFVMF010000002.1"/>
</dbReference>
<protein>
    <submittedName>
        <fullName evidence="9">MFS transporter</fullName>
    </submittedName>
</protein>
<accession>A0ABS3LRL8</accession>
<dbReference type="InterPro" id="IPR020846">
    <property type="entry name" value="MFS_dom"/>
</dbReference>
<dbReference type="InterPro" id="IPR005828">
    <property type="entry name" value="MFS_sugar_transport-like"/>
</dbReference>
<dbReference type="PANTHER" id="PTHR23511:SF34">
    <property type="entry name" value="SYNAPTIC VESICLE GLYCOPROTEIN 2"/>
    <property type="match status" value="1"/>
</dbReference>
<evidence type="ECO:0000256" key="4">
    <source>
        <dbReference type="ARBA" id="ARBA00022692"/>
    </source>
</evidence>
<keyword evidence="6 7" id="KW-0472">Membrane</keyword>
<evidence type="ECO:0000256" key="5">
    <source>
        <dbReference type="ARBA" id="ARBA00022989"/>
    </source>
</evidence>
<keyword evidence="3" id="KW-0813">Transport</keyword>
<sequence>MTISSISVKKFQRRVLFAGASGLFTDGYMLGSISPALPGAIATLGLGSTGAGAVAAAPFLGLLLGSLFGGPVIDRYGRRIPFVWDMWLFLLFAIGHVFVHGLADLVALRFLTGLLLGVDYVAGKVYVSECVANERRGVMMSWLSVSWIAGYTTAFVAGSGLRQIFGANDWRLIFASASVPVLVAIAFRRNLPETAPWLAHHGRIKAALAVGRRCFGAHWTPTTAAASPVPHSSGWKALVRPPQHRVTFGVVAFYSLHNVPYLVLNTFLPGVLAGVGVRNPFTAGILYDALILAGALVGLKLIDVVGRRTLAIGSLCIQAALLFGVIACSTSPQITLILLALFGAVLASADSLTYAYPPECFPTALRALGIGLTVAASRALATVATFIFPQLVTTYGMQRVIAGLGLVLAVGAAICAATLQETRDAHIT</sequence>
<dbReference type="CDD" id="cd17316">
    <property type="entry name" value="MFS_SV2_like"/>
    <property type="match status" value="1"/>
</dbReference>
<dbReference type="InterPro" id="IPR036259">
    <property type="entry name" value="MFS_trans_sf"/>
</dbReference>
<dbReference type="Pfam" id="PF00083">
    <property type="entry name" value="Sugar_tr"/>
    <property type="match status" value="1"/>
</dbReference>
<feature type="domain" description="Major facilitator superfamily (MFS) profile" evidence="8">
    <location>
        <begin position="15"/>
        <end position="423"/>
    </location>
</feature>
<feature type="transmembrane region" description="Helical" evidence="7">
    <location>
        <begin position="284"/>
        <end position="302"/>
    </location>
</feature>
<name>A0ABS3LRL8_9PROT</name>
<dbReference type="PROSITE" id="PS00216">
    <property type="entry name" value="SUGAR_TRANSPORT_1"/>
    <property type="match status" value="1"/>
</dbReference>
<evidence type="ECO:0000256" key="1">
    <source>
        <dbReference type="ARBA" id="ARBA00004141"/>
    </source>
</evidence>
<feature type="transmembrane region" description="Helical" evidence="7">
    <location>
        <begin position="82"/>
        <end position="99"/>
    </location>
</feature>
<feature type="transmembrane region" description="Helical" evidence="7">
    <location>
        <begin position="368"/>
        <end position="388"/>
    </location>
</feature>
<dbReference type="Proteomes" id="UP000664771">
    <property type="component" value="Unassembled WGS sequence"/>
</dbReference>
<evidence type="ECO:0000313" key="9">
    <source>
        <dbReference type="EMBL" id="MBO1358552.1"/>
    </source>
</evidence>
<evidence type="ECO:0000313" key="10">
    <source>
        <dbReference type="Proteomes" id="UP000664771"/>
    </source>
</evidence>
<gene>
    <name evidence="9" type="ORF">J2D73_01895</name>
</gene>
<feature type="transmembrane region" description="Helical" evidence="7">
    <location>
        <begin position="400"/>
        <end position="419"/>
    </location>
</feature>
<feature type="transmembrane region" description="Helical" evidence="7">
    <location>
        <begin position="170"/>
        <end position="187"/>
    </location>
</feature>